<proteinExistence type="predicted"/>
<evidence type="ECO:0000313" key="2">
    <source>
        <dbReference type="EMBL" id="CAA6799819.1"/>
    </source>
</evidence>
<protein>
    <submittedName>
        <fullName evidence="2">Uncharacterized protein</fullName>
    </submittedName>
</protein>
<accession>A0A6S6RWX7</accession>
<keyword evidence="1" id="KW-0812">Transmembrane</keyword>
<keyword evidence="1" id="KW-0472">Membrane</keyword>
<dbReference type="AlphaFoldDB" id="A0A6S6RWX7"/>
<sequence>MFNEERLYSAQRSIVKNWIFFVVIFLLILFWQVTELRDLRVELARNTALQEQSMTSVIGLTDNGVVLDIERKALFADNEEALVVRALRKLVVARAELTNGFTVSKFEDATLLLESVEKLHDFTEYLVVDDVKAKGIFIDVKNIDGDIEEKSVLELSNEGVGYFKGYLEKLRQMIQANTLAHFATIYKTEVKSYVPDGSNFKIRITFHVSTQNWVGYNKEESVFTTHDSQYEVIAKGFFNIRLRTKKDKQFKGINKLGLHFYHLKISIPIAKGK</sequence>
<feature type="transmembrane region" description="Helical" evidence="1">
    <location>
        <begin position="14"/>
        <end position="33"/>
    </location>
</feature>
<gene>
    <name evidence="2" type="ORF">HELGO_WM11973</name>
</gene>
<name>A0A6S6RWX7_9BACT</name>
<organism evidence="2">
    <name type="scientific">uncultured Sulfurovum sp</name>
    <dbReference type="NCBI Taxonomy" id="269237"/>
    <lineage>
        <taxon>Bacteria</taxon>
        <taxon>Pseudomonadati</taxon>
        <taxon>Campylobacterota</taxon>
        <taxon>Epsilonproteobacteria</taxon>
        <taxon>Campylobacterales</taxon>
        <taxon>Sulfurovaceae</taxon>
        <taxon>Sulfurovum</taxon>
        <taxon>environmental samples</taxon>
    </lineage>
</organism>
<reference evidence="2" key="1">
    <citation type="submission" date="2020-01" db="EMBL/GenBank/DDBJ databases">
        <authorList>
            <person name="Meier V. D."/>
            <person name="Meier V D."/>
        </authorList>
    </citation>
    <scope>NUCLEOTIDE SEQUENCE</scope>
    <source>
        <strain evidence="2">HLG_WM_MAG_06</strain>
    </source>
</reference>
<keyword evidence="1" id="KW-1133">Transmembrane helix</keyword>
<dbReference type="EMBL" id="CACVAP010000026">
    <property type="protein sequence ID" value="CAA6799819.1"/>
    <property type="molecule type" value="Genomic_DNA"/>
</dbReference>
<evidence type="ECO:0000256" key="1">
    <source>
        <dbReference type="SAM" id="Phobius"/>
    </source>
</evidence>